<protein>
    <recommendedName>
        <fullName evidence="3">Lysine-N-methylase</fullName>
    </recommendedName>
</protein>
<dbReference type="Proteomes" id="UP000603352">
    <property type="component" value="Unassembled WGS sequence"/>
</dbReference>
<proteinExistence type="predicted"/>
<evidence type="ECO:0000313" key="2">
    <source>
        <dbReference type="Proteomes" id="UP000603352"/>
    </source>
</evidence>
<sequence>MTPTQDGDATPDETGADEGAIRVQPVLDDFACIGAACSDTCCAGWSMQVDDATLARWQGVFTAAEQSAMTMVDADAGRVMARAPSTGACVKLDQGWCAIHRSHGHDMLSKACAAFPRRVTTDIDGVQRKIAQLGCPEVVRLTVVAGSGAGQAGVRAGEDGITATFCALLPGRPASDRMRAVLALAGSIARFPMPDRPAAATALGRGIHDRLPAPATDPLDEPRLLLTLGAVLHATGGHRRPALDQAMQRLDAALGLTLDRATLNLTGRPDAEPEALARARDMAWDGHAAGTGLDAALSAWIDHQLAASPHSPTAAPLPTTTPEALPGLRLAIGFAVARLVARMAALGVADGQLTPHTARDLFIADAAVFSRLLDHLSRPALLDGLATECGWTTAARLHGLVGPSRAG</sequence>
<dbReference type="NCBIfam" id="NF038110">
    <property type="entry name" value="Lys_methyl_FliB"/>
    <property type="match status" value="1"/>
</dbReference>
<keyword evidence="2" id="KW-1185">Reference proteome</keyword>
<gene>
    <name evidence="1" type="ORF">GCM10011505_04020</name>
</gene>
<dbReference type="EMBL" id="BMDZ01000002">
    <property type="protein sequence ID" value="GGB25995.1"/>
    <property type="molecule type" value="Genomic_DNA"/>
</dbReference>
<dbReference type="RefSeq" id="WP_188574341.1">
    <property type="nucleotide sequence ID" value="NZ_BMDZ01000002.1"/>
</dbReference>
<reference evidence="2" key="1">
    <citation type="journal article" date="2019" name="Int. J. Syst. Evol. Microbiol.">
        <title>The Global Catalogue of Microorganisms (GCM) 10K type strain sequencing project: providing services to taxonomists for standard genome sequencing and annotation.</title>
        <authorList>
            <consortium name="The Broad Institute Genomics Platform"/>
            <consortium name="The Broad Institute Genome Sequencing Center for Infectious Disease"/>
            <person name="Wu L."/>
            <person name="Ma J."/>
        </authorList>
    </citation>
    <scope>NUCLEOTIDE SEQUENCE [LARGE SCALE GENOMIC DNA]</scope>
    <source>
        <strain evidence="2">CGMCC 1.10188</strain>
    </source>
</reference>
<comment type="caution">
    <text evidence="1">The sequence shown here is derived from an EMBL/GenBank/DDBJ whole genome shotgun (WGS) entry which is preliminary data.</text>
</comment>
<organism evidence="1 2">
    <name type="scientific">Tistrella bauzanensis</name>
    <dbReference type="NCBI Taxonomy" id="657419"/>
    <lineage>
        <taxon>Bacteria</taxon>
        <taxon>Pseudomonadati</taxon>
        <taxon>Pseudomonadota</taxon>
        <taxon>Alphaproteobacteria</taxon>
        <taxon>Geminicoccales</taxon>
        <taxon>Geminicoccaceae</taxon>
        <taxon>Tistrella</taxon>
    </lineage>
</organism>
<evidence type="ECO:0008006" key="3">
    <source>
        <dbReference type="Google" id="ProtNLM"/>
    </source>
</evidence>
<accession>A0ABQ1IA11</accession>
<name>A0ABQ1IA11_9PROT</name>
<evidence type="ECO:0000313" key="1">
    <source>
        <dbReference type="EMBL" id="GGB25995.1"/>
    </source>
</evidence>